<dbReference type="PROSITE" id="PS50109">
    <property type="entry name" value="HIS_KIN"/>
    <property type="match status" value="1"/>
</dbReference>
<dbReference type="SMART" id="SM00388">
    <property type="entry name" value="HisKA"/>
    <property type="match status" value="1"/>
</dbReference>
<evidence type="ECO:0000313" key="15">
    <source>
        <dbReference type="EMBL" id="MDT9000869.1"/>
    </source>
</evidence>
<organism evidence="15 16">
    <name type="scientific">Roseateles aquae</name>
    <dbReference type="NCBI Taxonomy" id="3077235"/>
    <lineage>
        <taxon>Bacteria</taxon>
        <taxon>Pseudomonadati</taxon>
        <taxon>Pseudomonadota</taxon>
        <taxon>Betaproteobacteria</taxon>
        <taxon>Burkholderiales</taxon>
        <taxon>Sphaerotilaceae</taxon>
        <taxon>Roseateles</taxon>
    </lineage>
</organism>
<keyword evidence="11" id="KW-0902">Two-component regulatory system</keyword>
<dbReference type="PRINTS" id="PR00344">
    <property type="entry name" value="BCTRLSENSOR"/>
</dbReference>
<evidence type="ECO:0000256" key="9">
    <source>
        <dbReference type="ARBA" id="ARBA00022840"/>
    </source>
</evidence>
<dbReference type="InterPro" id="IPR003660">
    <property type="entry name" value="HAMP_dom"/>
</dbReference>
<dbReference type="InterPro" id="IPR005467">
    <property type="entry name" value="His_kinase_dom"/>
</dbReference>
<comment type="caution">
    <text evidence="15">The sequence shown here is derived from an EMBL/GenBank/DDBJ whole genome shotgun (WGS) entry which is preliminary data.</text>
</comment>
<evidence type="ECO:0000256" key="10">
    <source>
        <dbReference type="ARBA" id="ARBA00022989"/>
    </source>
</evidence>
<evidence type="ECO:0000256" key="7">
    <source>
        <dbReference type="ARBA" id="ARBA00022741"/>
    </source>
</evidence>
<keyword evidence="4" id="KW-0597">Phosphoprotein</keyword>
<evidence type="ECO:0000259" key="14">
    <source>
        <dbReference type="PROSITE" id="PS50885"/>
    </source>
</evidence>
<dbReference type="RefSeq" id="WP_315651757.1">
    <property type="nucleotide sequence ID" value="NZ_JAVXZY010000007.1"/>
</dbReference>
<reference evidence="15" key="1">
    <citation type="submission" date="2023-09" db="EMBL/GenBank/DDBJ databases">
        <title>Paucibacter sp. APW11 Genome sequencing and assembly.</title>
        <authorList>
            <person name="Kim I."/>
        </authorList>
    </citation>
    <scope>NUCLEOTIDE SEQUENCE</scope>
    <source>
        <strain evidence="15">APW11</strain>
    </source>
</reference>
<dbReference type="Pfam" id="PF02518">
    <property type="entry name" value="HATPase_c"/>
    <property type="match status" value="1"/>
</dbReference>
<dbReference type="Gene3D" id="3.30.565.10">
    <property type="entry name" value="Histidine kinase-like ATPase, C-terminal domain"/>
    <property type="match status" value="1"/>
</dbReference>
<dbReference type="CDD" id="cd00075">
    <property type="entry name" value="HATPase"/>
    <property type="match status" value="1"/>
</dbReference>
<dbReference type="Pfam" id="PF00512">
    <property type="entry name" value="HisKA"/>
    <property type="match status" value="1"/>
</dbReference>
<dbReference type="CDD" id="cd00082">
    <property type="entry name" value="HisKA"/>
    <property type="match status" value="1"/>
</dbReference>
<dbReference type="SUPFAM" id="SSF47384">
    <property type="entry name" value="Homodimeric domain of signal transducing histidine kinase"/>
    <property type="match status" value="1"/>
</dbReference>
<keyword evidence="16" id="KW-1185">Reference proteome</keyword>
<dbReference type="InterPro" id="IPR003594">
    <property type="entry name" value="HATPase_dom"/>
</dbReference>
<dbReference type="InterPro" id="IPR036890">
    <property type="entry name" value="HATPase_C_sf"/>
</dbReference>
<evidence type="ECO:0000256" key="1">
    <source>
        <dbReference type="ARBA" id="ARBA00000085"/>
    </source>
</evidence>
<dbReference type="GO" id="GO:0005524">
    <property type="term" value="F:ATP binding"/>
    <property type="evidence" value="ECO:0007669"/>
    <property type="project" value="UniProtKB-KW"/>
</dbReference>
<keyword evidence="10" id="KW-1133">Transmembrane helix</keyword>
<feature type="domain" description="Histidine kinase" evidence="13">
    <location>
        <begin position="242"/>
        <end position="454"/>
    </location>
</feature>
<evidence type="ECO:0000256" key="3">
    <source>
        <dbReference type="ARBA" id="ARBA00012438"/>
    </source>
</evidence>
<keyword evidence="6" id="KW-0812">Transmembrane</keyword>
<dbReference type="PANTHER" id="PTHR45436:SF14">
    <property type="entry name" value="SENSOR PROTEIN QSEC"/>
    <property type="match status" value="1"/>
</dbReference>
<keyword evidence="7" id="KW-0547">Nucleotide-binding</keyword>
<proteinExistence type="predicted"/>
<dbReference type="Proteomes" id="UP001246372">
    <property type="component" value="Unassembled WGS sequence"/>
</dbReference>
<dbReference type="SMART" id="SM00387">
    <property type="entry name" value="HATPase_c"/>
    <property type="match status" value="1"/>
</dbReference>
<evidence type="ECO:0000256" key="6">
    <source>
        <dbReference type="ARBA" id="ARBA00022692"/>
    </source>
</evidence>
<accession>A0ABU3PEA0</accession>
<dbReference type="InterPro" id="IPR004358">
    <property type="entry name" value="Sig_transdc_His_kin-like_C"/>
</dbReference>
<evidence type="ECO:0000256" key="4">
    <source>
        <dbReference type="ARBA" id="ARBA00022553"/>
    </source>
</evidence>
<keyword evidence="8" id="KW-0418">Kinase</keyword>
<evidence type="ECO:0000256" key="8">
    <source>
        <dbReference type="ARBA" id="ARBA00022777"/>
    </source>
</evidence>
<comment type="catalytic activity">
    <reaction evidence="1">
        <text>ATP + protein L-histidine = ADP + protein N-phospho-L-histidine.</text>
        <dbReference type="EC" id="2.7.13.3"/>
    </reaction>
</comment>
<keyword evidence="12" id="KW-0472">Membrane</keyword>
<sequence length="467" mass="50914">MNWPRWMRPSLGRRLLLALLIATGLVTLALLTQQYIGYRQSMQSAPGVQQLGRILLAGVETLEQPAQAIVGLQGQLGEVNQMRREAKLLPGDLLLQLFDSQGHLLWTSAPAPAVTQAGISEPQLGQQRYWAARLDGKRWSLVLAEPRLPDQDVLSWLARELSESLLIAFPLILLPMWLAVHRGLAPLRQLVRRIARLDGEAALQPLGLDLRYTELQPLGRAFESLQQRLRRLLARERAFVHDAAHELRTPLATLAAQAHLLEQADSPEARSAAAQALQLTLKRTAHLSQQLLDLAALDQQAGGRRETLDLVELLGRHLIEALPRAKARGLELSLQAPDQLSVTLESAALQSIVQNLIDNALAYVPAGGHIELTLAVRGDGVELRVADDGPGIAAEERERVFERFHRGAGQQQPGSGLGLAIVRQAALRLGAQLHLSDGLAGRGVGFVLRLPPQVLQVPPAATAFGES</sequence>
<dbReference type="PANTHER" id="PTHR45436">
    <property type="entry name" value="SENSOR HISTIDINE KINASE YKOH"/>
    <property type="match status" value="1"/>
</dbReference>
<evidence type="ECO:0000256" key="11">
    <source>
        <dbReference type="ARBA" id="ARBA00023012"/>
    </source>
</evidence>
<evidence type="ECO:0000256" key="2">
    <source>
        <dbReference type="ARBA" id="ARBA00004141"/>
    </source>
</evidence>
<dbReference type="Gene3D" id="1.10.287.130">
    <property type="match status" value="1"/>
</dbReference>
<keyword evidence="9 15" id="KW-0067">ATP-binding</keyword>
<dbReference type="EMBL" id="JAVXZY010000007">
    <property type="protein sequence ID" value="MDT9000869.1"/>
    <property type="molecule type" value="Genomic_DNA"/>
</dbReference>
<dbReference type="SUPFAM" id="SSF55874">
    <property type="entry name" value="ATPase domain of HSP90 chaperone/DNA topoisomerase II/histidine kinase"/>
    <property type="match status" value="1"/>
</dbReference>
<evidence type="ECO:0000256" key="12">
    <source>
        <dbReference type="ARBA" id="ARBA00023136"/>
    </source>
</evidence>
<evidence type="ECO:0000256" key="5">
    <source>
        <dbReference type="ARBA" id="ARBA00022679"/>
    </source>
</evidence>
<dbReference type="InterPro" id="IPR003661">
    <property type="entry name" value="HisK_dim/P_dom"/>
</dbReference>
<comment type="subcellular location">
    <subcellularLocation>
        <location evidence="2">Membrane</location>
        <topology evidence="2">Multi-pass membrane protein</topology>
    </subcellularLocation>
</comment>
<dbReference type="InterPro" id="IPR036097">
    <property type="entry name" value="HisK_dim/P_sf"/>
</dbReference>
<name>A0ABU3PEA0_9BURK</name>
<dbReference type="EC" id="2.7.13.3" evidence="3"/>
<protein>
    <recommendedName>
        <fullName evidence="3">histidine kinase</fullName>
        <ecNumber evidence="3">2.7.13.3</ecNumber>
    </recommendedName>
</protein>
<evidence type="ECO:0000313" key="16">
    <source>
        <dbReference type="Proteomes" id="UP001246372"/>
    </source>
</evidence>
<dbReference type="InterPro" id="IPR050428">
    <property type="entry name" value="TCS_sensor_his_kinase"/>
</dbReference>
<keyword evidence="5" id="KW-0808">Transferase</keyword>
<evidence type="ECO:0000259" key="13">
    <source>
        <dbReference type="PROSITE" id="PS50109"/>
    </source>
</evidence>
<feature type="domain" description="HAMP" evidence="14">
    <location>
        <begin position="181"/>
        <end position="234"/>
    </location>
</feature>
<gene>
    <name evidence="15" type="ORF">RQP53_16455</name>
</gene>
<dbReference type="PROSITE" id="PS50885">
    <property type="entry name" value="HAMP"/>
    <property type="match status" value="1"/>
</dbReference>